<dbReference type="GO" id="GO:0042742">
    <property type="term" value="P:defense response to bacterium"/>
    <property type="evidence" value="ECO:0007669"/>
    <property type="project" value="UniProtKB-KW"/>
</dbReference>
<dbReference type="InterPro" id="IPR001542">
    <property type="entry name" value="Defensin_invertebrate/fungal"/>
</dbReference>
<sequence>MKFVVLFIFTVVVAMASAHPYIPVDEDADVPDAIPEEYHSLRVKRATCDVLSFSSKWFTPNHSACAIHCIAKGYKGGSCKKAICHCRR</sequence>
<keyword evidence="6" id="KW-0211">Defensin</keyword>
<keyword evidence="9" id="KW-0732">Signal</keyword>
<feature type="domain" description="Invertebrate defensins family profile" evidence="10">
    <location>
        <begin position="45"/>
        <end position="88"/>
    </location>
</feature>
<keyword evidence="4" id="KW-0399">Innate immunity</keyword>
<accession>M4X2T6</accession>
<keyword evidence="2" id="KW-0964">Secreted</keyword>
<dbReference type="PANTHER" id="PTHR13645:SF0">
    <property type="entry name" value="DEFENSIN"/>
    <property type="match status" value="1"/>
</dbReference>
<evidence type="ECO:0000256" key="5">
    <source>
        <dbReference type="ARBA" id="ARBA00022859"/>
    </source>
</evidence>
<dbReference type="CDD" id="cd21806">
    <property type="entry name" value="DEFL_defensin-like"/>
    <property type="match status" value="1"/>
</dbReference>
<dbReference type="EMBL" id="JX560432">
    <property type="protein sequence ID" value="AGI17576.1"/>
    <property type="molecule type" value="mRNA"/>
</dbReference>
<dbReference type="GO" id="GO:0045087">
    <property type="term" value="P:innate immune response"/>
    <property type="evidence" value="ECO:0007669"/>
    <property type="project" value="UniProtKB-KW"/>
</dbReference>
<feature type="signal peptide" evidence="9">
    <location>
        <begin position="1"/>
        <end position="18"/>
    </location>
</feature>
<dbReference type="Gene3D" id="3.30.30.10">
    <property type="entry name" value="Knottin, scorpion toxin-like"/>
    <property type="match status" value="1"/>
</dbReference>
<evidence type="ECO:0000256" key="6">
    <source>
        <dbReference type="ARBA" id="ARBA00022940"/>
    </source>
</evidence>
<dbReference type="PRINTS" id="PR00271">
    <property type="entry name" value="DEFENSIN"/>
</dbReference>
<evidence type="ECO:0000256" key="1">
    <source>
        <dbReference type="ARBA" id="ARBA00004613"/>
    </source>
</evidence>
<keyword evidence="3" id="KW-0929">Antimicrobial</keyword>
<protein>
    <submittedName>
        <fullName evidence="11">Defensin</fullName>
    </submittedName>
</protein>
<evidence type="ECO:0000313" key="11">
    <source>
        <dbReference type="EMBL" id="AGI17576.1"/>
    </source>
</evidence>
<reference evidence="11" key="1">
    <citation type="journal article" date="2013" name="Proc. Natl. Acad. Sci. U.S.A.">
        <title>Autonomous regulation of the insect gut by circadian genes acting downstream of juvenile hormone signaling.</title>
        <authorList>
            <person name="Bajgar A."/>
            <person name="Jindra M."/>
            <person name="Dolezel D."/>
        </authorList>
    </citation>
    <scope>NUCLEOTIDE SEQUENCE</scope>
</reference>
<dbReference type="InterPro" id="IPR017982">
    <property type="entry name" value="Defensin_insect"/>
</dbReference>
<evidence type="ECO:0000256" key="7">
    <source>
        <dbReference type="ARBA" id="ARBA00023022"/>
    </source>
</evidence>
<evidence type="ECO:0000256" key="3">
    <source>
        <dbReference type="ARBA" id="ARBA00022529"/>
    </source>
</evidence>
<name>M4X2T6_PYRAP</name>
<dbReference type="InterPro" id="IPR036574">
    <property type="entry name" value="Scorpion_toxin-like_sf"/>
</dbReference>
<dbReference type="AlphaFoldDB" id="M4X2T6"/>
<evidence type="ECO:0000256" key="4">
    <source>
        <dbReference type="ARBA" id="ARBA00022588"/>
    </source>
</evidence>
<dbReference type="PROSITE" id="PS51378">
    <property type="entry name" value="INVERT_DEFENSINS"/>
    <property type="match status" value="1"/>
</dbReference>
<dbReference type="GO" id="GO:0006959">
    <property type="term" value="P:humoral immune response"/>
    <property type="evidence" value="ECO:0007669"/>
    <property type="project" value="TreeGrafter"/>
</dbReference>
<proteinExistence type="evidence at transcript level"/>
<dbReference type="FunFam" id="3.30.30.10:FF:000005">
    <property type="entry name" value="Defensin"/>
    <property type="match status" value="1"/>
</dbReference>
<evidence type="ECO:0000256" key="9">
    <source>
        <dbReference type="SAM" id="SignalP"/>
    </source>
</evidence>
<dbReference type="Pfam" id="PF01097">
    <property type="entry name" value="Defensin_2"/>
    <property type="match status" value="1"/>
</dbReference>
<dbReference type="SUPFAM" id="SSF57095">
    <property type="entry name" value="Scorpion toxin-like"/>
    <property type="match status" value="1"/>
</dbReference>
<dbReference type="SMART" id="SM00505">
    <property type="entry name" value="Knot1"/>
    <property type="match status" value="1"/>
</dbReference>
<evidence type="ECO:0000259" key="10">
    <source>
        <dbReference type="PROSITE" id="PS51378"/>
    </source>
</evidence>
<evidence type="ECO:0000256" key="2">
    <source>
        <dbReference type="ARBA" id="ARBA00022525"/>
    </source>
</evidence>
<dbReference type="PANTHER" id="PTHR13645">
    <property type="entry name" value="DEFENSIN"/>
    <property type="match status" value="1"/>
</dbReference>
<comment type="subcellular location">
    <subcellularLocation>
        <location evidence="1">Secreted</location>
    </subcellularLocation>
</comment>
<keyword evidence="7" id="KW-0044">Antibiotic</keyword>
<evidence type="ECO:0000256" key="8">
    <source>
        <dbReference type="ARBA" id="ARBA00023157"/>
    </source>
</evidence>
<keyword evidence="5" id="KW-0391">Immunity</keyword>
<dbReference type="GO" id="GO:0005615">
    <property type="term" value="C:extracellular space"/>
    <property type="evidence" value="ECO:0007669"/>
    <property type="project" value="TreeGrafter"/>
</dbReference>
<dbReference type="InterPro" id="IPR003614">
    <property type="entry name" value="Knottins"/>
</dbReference>
<organism evidence="11">
    <name type="scientific">Pyrrhocoris apterus</name>
    <name type="common">Sap sucking bug</name>
    <name type="synonym">Cimex apterus</name>
    <dbReference type="NCBI Taxonomy" id="37000"/>
    <lineage>
        <taxon>Eukaryota</taxon>
        <taxon>Metazoa</taxon>
        <taxon>Ecdysozoa</taxon>
        <taxon>Arthropoda</taxon>
        <taxon>Hexapoda</taxon>
        <taxon>Insecta</taxon>
        <taxon>Pterygota</taxon>
        <taxon>Neoptera</taxon>
        <taxon>Paraneoptera</taxon>
        <taxon>Hemiptera</taxon>
        <taxon>Heteroptera</taxon>
        <taxon>Panheteroptera</taxon>
        <taxon>Pentatomomorpha</taxon>
        <taxon>Pyrrhocoroidea</taxon>
        <taxon>Pyrrhocoridae</taxon>
        <taxon>Pyrrhocoris</taxon>
    </lineage>
</organism>
<keyword evidence="8" id="KW-1015">Disulfide bond</keyword>
<feature type="chain" id="PRO_5004061147" evidence="9">
    <location>
        <begin position="19"/>
        <end position="88"/>
    </location>
</feature>